<accession>A0A0S4JMP9</accession>
<dbReference type="AlphaFoldDB" id="A0A0S4JMP9"/>
<evidence type="ECO:0000313" key="2">
    <source>
        <dbReference type="Proteomes" id="UP000051952"/>
    </source>
</evidence>
<dbReference type="InterPro" id="IPR006553">
    <property type="entry name" value="Leu-rich_rpt_Cys-con_subtyp"/>
</dbReference>
<dbReference type="VEuPathDB" id="TriTrypDB:BSAL_33525"/>
<dbReference type="Pfam" id="PF13516">
    <property type="entry name" value="LRR_6"/>
    <property type="match status" value="1"/>
</dbReference>
<dbReference type="Gene3D" id="3.80.10.10">
    <property type="entry name" value="Ribonuclease Inhibitor"/>
    <property type="match status" value="5"/>
</dbReference>
<gene>
    <name evidence="1" type="ORF">BSAL_33525</name>
</gene>
<reference evidence="2" key="1">
    <citation type="submission" date="2015-09" db="EMBL/GenBank/DDBJ databases">
        <authorList>
            <consortium name="Pathogen Informatics"/>
        </authorList>
    </citation>
    <scope>NUCLEOTIDE SEQUENCE [LARGE SCALE GENOMIC DNA]</scope>
    <source>
        <strain evidence="2">Lake Konstanz</strain>
    </source>
</reference>
<dbReference type="Proteomes" id="UP000051952">
    <property type="component" value="Unassembled WGS sequence"/>
</dbReference>
<dbReference type="InterPro" id="IPR032675">
    <property type="entry name" value="LRR_dom_sf"/>
</dbReference>
<dbReference type="EMBL" id="CYKH01001957">
    <property type="protein sequence ID" value="CUG91684.1"/>
    <property type="molecule type" value="Genomic_DNA"/>
</dbReference>
<protein>
    <submittedName>
        <fullName evidence="1">Uncharacterized protein</fullName>
    </submittedName>
</protein>
<dbReference type="GO" id="GO:0031146">
    <property type="term" value="P:SCF-dependent proteasomal ubiquitin-dependent protein catabolic process"/>
    <property type="evidence" value="ECO:0007669"/>
    <property type="project" value="TreeGrafter"/>
</dbReference>
<dbReference type="SUPFAM" id="SSF52047">
    <property type="entry name" value="RNI-like"/>
    <property type="match status" value="2"/>
</dbReference>
<sequence>MTVSSAFTEEAIFLALPYLTSSHPFRRTGCQTVSPQIRTRLWLDEDDKARINIIDQICCDSRVLGEPSTSALDSSRAVRDNIQCLSRCLTAAVSSHDAWSATRWWVRLVGQHLHSLRANSIPLSVFTELLADEGGRCIPHLHYLFLKNSRTITNDDVKKALLAWPLTAGYLGGVVMSSSLTPLSSQCSIRRLSFAGSVTLDADMLSSVLSALKETQSLEFLDLSNTVFSDKCLISSSLFENTPNAIRSLKELRISHCPITGAVFAVSEFSDGSFNTPLRARFPHLQALVMHRCVTFGSVAPETVATGGGGGAGQVNSARMPDHLVTLDVSGTMIDDDGITTLLSTGSAFLESLSLAHCYRLTELGLTALVAFTRLRVLDLTGASFSEHHGATALPLLARYLVILEELRMVDCSGIGESVLADALSHWIPRTISVNNVAPLLPHQQRGLSLLDLRCCGGVSDTMLHHLDAAHCAERHRTLSLVLARGGAQVNPVMLQQLGVTTLPFLSSLDLSECYHVTDEAIRRLLLGPPHLQLSSFPSTLTSLDLSQCFVGDGALQSIAASSVAQSLKFLSVEGNYKVTDAGLRTIGRHFPNVEGLKIGAATISDAGIAFLTPLVTKLKYLSLAGCTVNVTEMSLLELEPFLALETLDLLDCASLSRTACGEALAAISSLTSLSLAGCAQLDNECLAQMAMSVGARTNLRSLSVRHCPMITNSAVDSLLKLRALETLDTTATQVSMVELRKLAAALPQLCQVTPNLTAVQRIFTRYVSCLFLEDLIVV</sequence>
<dbReference type="PANTHER" id="PTHR13318:SF190">
    <property type="entry name" value="PARTNER OF PAIRED, ISOFORM B"/>
    <property type="match status" value="1"/>
</dbReference>
<dbReference type="GO" id="GO:0019005">
    <property type="term" value="C:SCF ubiquitin ligase complex"/>
    <property type="evidence" value="ECO:0007669"/>
    <property type="project" value="TreeGrafter"/>
</dbReference>
<keyword evidence="2" id="KW-1185">Reference proteome</keyword>
<organism evidence="1 2">
    <name type="scientific">Bodo saltans</name>
    <name type="common">Flagellated protozoan</name>
    <dbReference type="NCBI Taxonomy" id="75058"/>
    <lineage>
        <taxon>Eukaryota</taxon>
        <taxon>Discoba</taxon>
        <taxon>Euglenozoa</taxon>
        <taxon>Kinetoplastea</taxon>
        <taxon>Metakinetoplastina</taxon>
        <taxon>Eubodonida</taxon>
        <taxon>Bodonidae</taxon>
        <taxon>Bodo</taxon>
    </lineage>
</organism>
<evidence type="ECO:0000313" key="1">
    <source>
        <dbReference type="EMBL" id="CUG91684.1"/>
    </source>
</evidence>
<dbReference type="PANTHER" id="PTHR13318">
    <property type="entry name" value="PARTNER OF PAIRED, ISOFORM B-RELATED"/>
    <property type="match status" value="1"/>
</dbReference>
<dbReference type="InterPro" id="IPR001611">
    <property type="entry name" value="Leu-rich_rpt"/>
</dbReference>
<name>A0A0S4JMP9_BODSA</name>
<dbReference type="SMART" id="SM00367">
    <property type="entry name" value="LRR_CC"/>
    <property type="match status" value="8"/>
</dbReference>
<dbReference type="OrthoDB" id="5876800at2759"/>
<proteinExistence type="predicted"/>